<reference evidence="1 2" key="1">
    <citation type="submission" date="2024-02" db="EMBL/GenBank/DDBJ databases">
        <title>New thermophilic sulfur-oxidizing bacteria from a hot springs of the Uzon caldera (Kamchatka, Russia).</title>
        <authorList>
            <person name="Dukat A.M."/>
            <person name="Elcheninov A.G."/>
            <person name="Frolov E.N."/>
        </authorList>
    </citation>
    <scope>NUCLEOTIDE SEQUENCE [LARGE SCALE GENOMIC DNA]</scope>
    <source>
        <strain evidence="1 2">AK1</strain>
    </source>
</reference>
<evidence type="ECO:0000313" key="1">
    <source>
        <dbReference type="EMBL" id="MEO1766836.1"/>
    </source>
</evidence>
<proteinExistence type="predicted"/>
<dbReference type="RefSeq" id="WP_347307947.1">
    <property type="nucleotide sequence ID" value="NZ_JBAJEX010000004.1"/>
</dbReference>
<comment type="caution">
    <text evidence="1">The sequence shown here is derived from an EMBL/GenBank/DDBJ whole genome shotgun (WGS) entry which is preliminary data.</text>
</comment>
<evidence type="ECO:0000313" key="2">
    <source>
        <dbReference type="Proteomes" id="UP001482231"/>
    </source>
</evidence>
<accession>A0ABV0EDV0</accession>
<dbReference type="EMBL" id="JBAJEX010000004">
    <property type="protein sequence ID" value="MEO1766836.1"/>
    <property type="molecule type" value="Genomic_DNA"/>
</dbReference>
<protein>
    <submittedName>
        <fullName evidence="1">Uncharacterized protein</fullName>
    </submittedName>
</protein>
<organism evidence="1 2">
    <name type="scientific">Thiobacter aerophilum</name>
    <dbReference type="NCBI Taxonomy" id="3121275"/>
    <lineage>
        <taxon>Bacteria</taxon>
        <taxon>Pseudomonadati</taxon>
        <taxon>Pseudomonadota</taxon>
        <taxon>Betaproteobacteria</taxon>
        <taxon>Burkholderiales</taxon>
        <taxon>Thiobacteraceae</taxon>
        <taxon>Thiobacter</taxon>
    </lineage>
</organism>
<dbReference type="Proteomes" id="UP001482231">
    <property type="component" value="Unassembled WGS sequence"/>
</dbReference>
<keyword evidence="2" id="KW-1185">Reference proteome</keyword>
<sequence length="121" mass="13344">MPSILLHRKPLDIVLSPRAEAALANLAEPLVAEMELYFSCLIRKAVRFRSLAGESDAVCVSEKLYVRFRPVVAKACGAKVADGPPPLTEVEVCHVEAFQPSWLSIDYQDGTWRGAFGYDAH</sequence>
<name>A0ABV0EDV0_9BURK</name>
<gene>
    <name evidence="1" type="ORF">V6E02_06385</name>
</gene>